<name>A0A0F9WTR1_9ZZZZ</name>
<dbReference type="AlphaFoldDB" id="A0A0F9WTR1"/>
<proteinExistence type="predicted"/>
<organism evidence="1">
    <name type="scientific">marine sediment metagenome</name>
    <dbReference type="NCBI Taxonomy" id="412755"/>
    <lineage>
        <taxon>unclassified sequences</taxon>
        <taxon>metagenomes</taxon>
        <taxon>ecological metagenomes</taxon>
    </lineage>
</organism>
<comment type="caution">
    <text evidence="1">The sequence shown here is derived from an EMBL/GenBank/DDBJ whole genome shotgun (WGS) entry which is preliminary data.</text>
</comment>
<protein>
    <submittedName>
        <fullName evidence="1">Uncharacterized protein</fullName>
    </submittedName>
</protein>
<evidence type="ECO:0000313" key="1">
    <source>
        <dbReference type="EMBL" id="KKN82233.1"/>
    </source>
</evidence>
<reference evidence="1" key="1">
    <citation type="journal article" date="2015" name="Nature">
        <title>Complex archaea that bridge the gap between prokaryotes and eukaryotes.</title>
        <authorList>
            <person name="Spang A."/>
            <person name="Saw J.H."/>
            <person name="Jorgensen S.L."/>
            <person name="Zaremba-Niedzwiedzka K."/>
            <person name="Martijn J."/>
            <person name="Lind A.E."/>
            <person name="van Eijk R."/>
            <person name="Schleper C."/>
            <person name="Guy L."/>
            <person name="Ettema T.J."/>
        </authorList>
    </citation>
    <scope>NUCLEOTIDE SEQUENCE</scope>
</reference>
<sequence>MKLIWPRLEISRIPHHRKVYYGNWDSWEATFVFGSRGMTCSGDTKFQAAYKAIRTWLVFYL</sequence>
<gene>
    <name evidence="1" type="ORF">LCGC14_0310460</name>
</gene>
<dbReference type="EMBL" id="LAZR01000203">
    <property type="protein sequence ID" value="KKN82233.1"/>
    <property type="molecule type" value="Genomic_DNA"/>
</dbReference>
<accession>A0A0F9WTR1</accession>